<evidence type="ECO:0000313" key="3">
    <source>
        <dbReference type="Proteomes" id="UP000034531"/>
    </source>
</evidence>
<feature type="domain" description="Beta-lactamase class A catalytic" evidence="1">
    <location>
        <begin position="2"/>
        <end position="161"/>
    </location>
</feature>
<comment type="caution">
    <text evidence="2">The sequence shown here is derived from an EMBL/GenBank/DDBJ whole genome shotgun (WGS) entry which is preliminary data.</text>
</comment>
<dbReference type="InterPro" id="IPR045155">
    <property type="entry name" value="Beta-lactam_cat"/>
</dbReference>
<dbReference type="InterPro" id="IPR000871">
    <property type="entry name" value="Beta-lactam_class-A"/>
</dbReference>
<dbReference type="EMBL" id="LBYI01000018">
    <property type="protein sequence ID" value="KKR49845.1"/>
    <property type="molecule type" value="Genomic_DNA"/>
</dbReference>
<sequence length="184" mass="21111">MQSGRLNLDDTYKLRDKDKIKGSGSLINKPQGYELTYRQLLEYMGKQSDNTAYNVCREKLGDTKIHRIISQIGMNNTNFDENLTTPEDTGLFFQKLWRGKILNQENSDEMLKFLTDTRYENWLAAGVPANIRVAHKYGRETNVVNDAGIVFSSSPYVAVIMSKDVIEKEADKYLPILSKIIYEN</sequence>
<dbReference type="GO" id="GO:0008800">
    <property type="term" value="F:beta-lactamase activity"/>
    <property type="evidence" value="ECO:0007669"/>
    <property type="project" value="InterPro"/>
</dbReference>
<organism evidence="2 3">
    <name type="scientific">Candidatus Curtissbacteria bacterium GW2011_GWA1_40_16</name>
    <dbReference type="NCBI Taxonomy" id="1618405"/>
    <lineage>
        <taxon>Bacteria</taxon>
        <taxon>Candidatus Curtissiibacteriota</taxon>
    </lineage>
</organism>
<evidence type="ECO:0000313" key="2">
    <source>
        <dbReference type="EMBL" id="KKR49845.1"/>
    </source>
</evidence>
<reference evidence="2 3" key="1">
    <citation type="journal article" date="2015" name="Nature">
        <title>rRNA introns, odd ribosomes, and small enigmatic genomes across a large radiation of phyla.</title>
        <authorList>
            <person name="Brown C.T."/>
            <person name="Hug L.A."/>
            <person name="Thomas B.C."/>
            <person name="Sharon I."/>
            <person name="Castelle C.J."/>
            <person name="Singh A."/>
            <person name="Wilkins M.J."/>
            <person name="Williams K.H."/>
            <person name="Banfield J.F."/>
        </authorList>
    </citation>
    <scope>NUCLEOTIDE SEQUENCE [LARGE SCALE GENOMIC DNA]</scope>
</reference>
<dbReference type="SUPFAM" id="SSF56601">
    <property type="entry name" value="beta-lactamase/transpeptidase-like"/>
    <property type="match status" value="1"/>
</dbReference>
<dbReference type="AlphaFoldDB" id="A0A0G0TS07"/>
<dbReference type="Proteomes" id="UP000034531">
    <property type="component" value="Unassembled WGS sequence"/>
</dbReference>
<proteinExistence type="predicted"/>
<accession>A0A0G0TS07</accession>
<dbReference type="GO" id="GO:0030655">
    <property type="term" value="P:beta-lactam antibiotic catabolic process"/>
    <property type="evidence" value="ECO:0007669"/>
    <property type="project" value="InterPro"/>
</dbReference>
<dbReference type="Gene3D" id="3.40.710.10">
    <property type="entry name" value="DD-peptidase/beta-lactamase superfamily"/>
    <property type="match status" value="1"/>
</dbReference>
<dbReference type="Pfam" id="PF13354">
    <property type="entry name" value="Beta-lactamase2"/>
    <property type="match status" value="1"/>
</dbReference>
<evidence type="ECO:0000259" key="1">
    <source>
        <dbReference type="Pfam" id="PF13354"/>
    </source>
</evidence>
<protein>
    <submittedName>
        <fullName evidence="2">Beta-lactamase</fullName>
    </submittedName>
</protein>
<name>A0A0G0TS07_9BACT</name>
<gene>
    <name evidence="2" type="ORF">UT84_C0018G0001</name>
</gene>
<dbReference type="InterPro" id="IPR012338">
    <property type="entry name" value="Beta-lactam/transpept-like"/>
</dbReference>
<dbReference type="PANTHER" id="PTHR35333:SF4">
    <property type="entry name" value="SLR0121 PROTEIN"/>
    <property type="match status" value="1"/>
</dbReference>
<dbReference type="PANTHER" id="PTHR35333">
    <property type="entry name" value="BETA-LACTAMASE"/>
    <property type="match status" value="1"/>
</dbReference>
<dbReference type="GO" id="GO:0046677">
    <property type="term" value="P:response to antibiotic"/>
    <property type="evidence" value="ECO:0007669"/>
    <property type="project" value="InterPro"/>
</dbReference>